<dbReference type="InterPro" id="IPR036291">
    <property type="entry name" value="NAD(P)-bd_dom_sf"/>
</dbReference>
<evidence type="ECO:0000313" key="3">
    <source>
        <dbReference type="Proteomes" id="UP000178509"/>
    </source>
</evidence>
<gene>
    <name evidence="2" type="ORF">A3H51_02665</name>
</gene>
<dbReference type="InterPro" id="IPR016040">
    <property type="entry name" value="NAD(P)-bd_dom"/>
</dbReference>
<dbReference type="EMBL" id="MHOJ01000013">
    <property type="protein sequence ID" value="OGZ62673.1"/>
    <property type="molecule type" value="Genomic_DNA"/>
</dbReference>
<dbReference type="PANTHER" id="PTHR43000">
    <property type="entry name" value="DTDP-D-GLUCOSE 4,6-DEHYDRATASE-RELATED"/>
    <property type="match status" value="1"/>
</dbReference>
<evidence type="ECO:0000313" key="2">
    <source>
        <dbReference type="EMBL" id="OGZ62673.1"/>
    </source>
</evidence>
<accession>A0A1G2HJP7</accession>
<evidence type="ECO:0000259" key="1">
    <source>
        <dbReference type="Pfam" id="PF16363"/>
    </source>
</evidence>
<reference evidence="2 3" key="1">
    <citation type="journal article" date="2016" name="Nat. Commun.">
        <title>Thousands of microbial genomes shed light on interconnected biogeochemical processes in an aquifer system.</title>
        <authorList>
            <person name="Anantharaman K."/>
            <person name="Brown C.T."/>
            <person name="Hug L.A."/>
            <person name="Sharon I."/>
            <person name="Castelle C.J."/>
            <person name="Probst A.J."/>
            <person name="Thomas B.C."/>
            <person name="Singh A."/>
            <person name="Wilkins M.J."/>
            <person name="Karaoz U."/>
            <person name="Brodie E.L."/>
            <person name="Williams K.H."/>
            <person name="Hubbard S.S."/>
            <person name="Banfield J.F."/>
        </authorList>
    </citation>
    <scope>NUCLEOTIDE SEQUENCE [LARGE SCALE GENOMIC DNA]</scope>
</reference>
<name>A0A1G2HJP7_9BACT</name>
<dbReference type="AlphaFoldDB" id="A0A1G2HJP7"/>
<protein>
    <recommendedName>
        <fullName evidence="1">NAD(P)-binding domain-containing protein</fullName>
    </recommendedName>
</protein>
<feature type="domain" description="NAD(P)-binding" evidence="1">
    <location>
        <begin position="1"/>
        <end position="248"/>
    </location>
</feature>
<dbReference type="Gene3D" id="3.40.50.720">
    <property type="entry name" value="NAD(P)-binding Rossmann-like Domain"/>
    <property type="match status" value="1"/>
</dbReference>
<comment type="caution">
    <text evidence="2">The sequence shown here is derived from an EMBL/GenBank/DDBJ whole genome shotgun (WGS) entry which is preliminary data.</text>
</comment>
<sequence length="266" mass="29978">VYCDLTDFNKTFKLIKNNNIDFIFHLAAQSIVENAIKNPRDTFNSNIMGTVNVLEAARRWGKVSGIIVTSSDKAYGKIRRATEKNAIGGDHPYETSKASADLAAHTYFKTFGLPVIVTRFGNVYGEGDLNFNRIIPGIMKAIIKKKILAIRSDGKFVRDYVYVGNVVNACILLSTNIRKLSGEAFNISSLENLSVLELVDRIGKILNVSIKYQVYNRAVNEIPTQSIDFAKIRKTLGWKPKSSLKTTIPVVYDWYKSYFKNFKKKS</sequence>
<dbReference type="Proteomes" id="UP000178509">
    <property type="component" value="Unassembled WGS sequence"/>
</dbReference>
<dbReference type="SUPFAM" id="SSF51735">
    <property type="entry name" value="NAD(P)-binding Rossmann-fold domains"/>
    <property type="match status" value="1"/>
</dbReference>
<feature type="non-terminal residue" evidence="2">
    <location>
        <position position="1"/>
    </location>
</feature>
<proteinExistence type="predicted"/>
<dbReference type="Pfam" id="PF16363">
    <property type="entry name" value="GDP_Man_Dehyd"/>
    <property type="match status" value="1"/>
</dbReference>
<dbReference type="STRING" id="1802164.A3H51_02665"/>
<organism evidence="2 3">
    <name type="scientific">Candidatus Spechtbacteria bacterium RIFCSPLOWO2_02_FULL_38_8</name>
    <dbReference type="NCBI Taxonomy" id="1802164"/>
    <lineage>
        <taxon>Bacteria</taxon>
        <taxon>Candidatus Spechtiibacteriota</taxon>
    </lineage>
</organism>